<feature type="chain" id="PRO_5034137588" description="DUF4185 domain-containing protein" evidence="2">
    <location>
        <begin position="24"/>
        <end position="547"/>
    </location>
</feature>
<evidence type="ECO:0000256" key="2">
    <source>
        <dbReference type="SAM" id="SignalP"/>
    </source>
</evidence>
<proteinExistence type="predicted"/>
<protein>
    <recommendedName>
        <fullName evidence="5">DUF4185 domain-containing protein</fullName>
    </recommendedName>
</protein>
<dbReference type="OrthoDB" id="2583188at2759"/>
<sequence length="547" mass="58939">MSCFPRIAQLLGSCLTLSTLTQAWTPIVVKNITTLGPQLTPDVTNVSRDGGYSALINGNIIWLYDDTECMDTQGNQLSFVSNTAAYANQADSNIATVTDFGIVNLGTNPDGSPKTAILAHTTVGTGGWIPFQSEELQYNKQMNGKERVAIWPGTSPTSISTTQAFLYAPLVYVDSKPQDPSKEYQARGMTLISITAPHSGPVAARQDDLIIPGTEVAYGGFSSVLGYQSTDTATDQYSRNRDVYLLGMTVSGLQLARVGMNDLNDFSKYTFWNPQGQNFSTSPPSPSLQDAATIYLPGTFSSGSVFYSPFFKTFITVYFNKMADSTFYVRYLQLDSPLGQDATWIVGGKNGKGIEAEDAEALVKYTWSAEQKLYASVPGPAGFNYAGVAHPEYFNTQYFPQSLYPTSTPTKQRLNRWYGPGSAGVDGKSLLLSWTSQKSFDLIIQEVGGTDNGVYRIQLAILEFDDIPSGSGPDSSATVGAATSSGTPAATSTHSEKPPNNPVSSILGTVKHGSAAHAVGLGFFHWCAMYVSATHALLYTRVRGRIV</sequence>
<organism evidence="3 4">
    <name type="scientific">Imshaugia aleurites</name>
    <dbReference type="NCBI Taxonomy" id="172621"/>
    <lineage>
        <taxon>Eukaryota</taxon>
        <taxon>Fungi</taxon>
        <taxon>Dikarya</taxon>
        <taxon>Ascomycota</taxon>
        <taxon>Pezizomycotina</taxon>
        <taxon>Lecanoromycetes</taxon>
        <taxon>OSLEUM clade</taxon>
        <taxon>Lecanoromycetidae</taxon>
        <taxon>Lecanorales</taxon>
        <taxon>Lecanorineae</taxon>
        <taxon>Parmeliaceae</taxon>
        <taxon>Imshaugia</taxon>
    </lineage>
</organism>
<reference evidence="3" key="1">
    <citation type="submission" date="2021-03" db="EMBL/GenBank/DDBJ databases">
        <authorList>
            <person name="Tagirdzhanova G."/>
        </authorList>
    </citation>
    <scope>NUCLEOTIDE SEQUENCE</scope>
</reference>
<evidence type="ECO:0000313" key="4">
    <source>
        <dbReference type="Proteomes" id="UP000664534"/>
    </source>
</evidence>
<comment type="caution">
    <text evidence="3">The sequence shown here is derived from an EMBL/GenBank/DDBJ whole genome shotgun (WGS) entry which is preliminary data.</text>
</comment>
<dbReference type="AlphaFoldDB" id="A0A8H3F8C3"/>
<gene>
    <name evidence="3" type="ORF">IMSHALPRED_003562</name>
</gene>
<dbReference type="Proteomes" id="UP000664534">
    <property type="component" value="Unassembled WGS sequence"/>
</dbReference>
<accession>A0A8H3F8C3</accession>
<name>A0A8H3F8C3_9LECA</name>
<evidence type="ECO:0008006" key="5">
    <source>
        <dbReference type="Google" id="ProtNLM"/>
    </source>
</evidence>
<evidence type="ECO:0000313" key="3">
    <source>
        <dbReference type="EMBL" id="CAF9917398.1"/>
    </source>
</evidence>
<keyword evidence="4" id="KW-1185">Reference proteome</keyword>
<feature type="signal peptide" evidence="2">
    <location>
        <begin position="1"/>
        <end position="23"/>
    </location>
</feature>
<feature type="compositionally biased region" description="Low complexity" evidence="1">
    <location>
        <begin position="472"/>
        <end position="493"/>
    </location>
</feature>
<keyword evidence="2" id="KW-0732">Signal</keyword>
<evidence type="ECO:0000256" key="1">
    <source>
        <dbReference type="SAM" id="MobiDB-lite"/>
    </source>
</evidence>
<dbReference type="EMBL" id="CAJPDT010000018">
    <property type="protein sequence ID" value="CAF9917398.1"/>
    <property type="molecule type" value="Genomic_DNA"/>
</dbReference>
<feature type="region of interest" description="Disordered" evidence="1">
    <location>
        <begin position="472"/>
        <end position="506"/>
    </location>
</feature>